<dbReference type="InterPro" id="IPR011711">
    <property type="entry name" value="GntR_C"/>
</dbReference>
<dbReference type="RefSeq" id="WP_171217297.1">
    <property type="nucleotide sequence ID" value="NZ_JABEPP010000001.1"/>
</dbReference>
<dbReference type="SUPFAM" id="SSF48008">
    <property type="entry name" value="GntR ligand-binding domain-like"/>
    <property type="match status" value="1"/>
</dbReference>
<proteinExistence type="predicted"/>
<dbReference type="GO" id="GO:0003700">
    <property type="term" value="F:DNA-binding transcription factor activity"/>
    <property type="evidence" value="ECO:0007669"/>
    <property type="project" value="InterPro"/>
</dbReference>
<evidence type="ECO:0000256" key="1">
    <source>
        <dbReference type="ARBA" id="ARBA00023015"/>
    </source>
</evidence>
<evidence type="ECO:0000256" key="4">
    <source>
        <dbReference type="SAM" id="MobiDB-lite"/>
    </source>
</evidence>
<dbReference type="SUPFAM" id="SSF46785">
    <property type="entry name" value="Winged helix' DNA-binding domain"/>
    <property type="match status" value="2"/>
</dbReference>
<accession>A0A849I1L1</accession>
<feature type="region of interest" description="Disordered" evidence="4">
    <location>
        <begin position="1"/>
        <end position="25"/>
    </location>
</feature>
<dbReference type="InterPro" id="IPR000524">
    <property type="entry name" value="Tscrpt_reg_HTH_GntR"/>
</dbReference>
<keyword evidence="1" id="KW-0805">Transcription regulation</keyword>
<evidence type="ECO:0000256" key="3">
    <source>
        <dbReference type="ARBA" id="ARBA00023163"/>
    </source>
</evidence>
<dbReference type="PANTHER" id="PTHR43537">
    <property type="entry name" value="TRANSCRIPTIONAL REGULATOR, GNTR FAMILY"/>
    <property type="match status" value="1"/>
</dbReference>
<dbReference type="InterPro" id="IPR036388">
    <property type="entry name" value="WH-like_DNA-bd_sf"/>
</dbReference>
<comment type="caution">
    <text evidence="6">The sequence shown here is derived from an EMBL/GenBank/DDBJ whole genome shotgun (WGS) entry which is preliminary data.</text>
</comment>
<feature type="domain" description="HTH gntR-type" evidence="5">
    <location>
        <begin position="31"/>
        <end position="98"/>
    </location>
</feature>
<name>A0A849I1L1_9HYPH</name>
<dbReference type="InterPro" id="IPR008920">
    <property type="entry name" value="TF_FadR/GntR_C"/>
</dbReference>
<dbReference type="AlphaFoldDB" id="A0A849I1L1"/>
<evidence type="ECO:0000313" key="7">
    <source>
        <dbReference type="Proteomes" id="UP000564885"/>
    </source>
</evidence>
<dbReference type="InterPro" id="IPR036390">
    <property type="entry name" value="WH_DNA-bd_sf"/>
</dbReference>
<dbReference type="GO" id="GO:0003677">
    <property type="term" value="F:DNA binding"/>
    <property type="evidence" value="ECO:0007669"/>
    <property type="project" value="UniProtKB-KW"/>
</dbReference>
<dbReference type="Pfam" id="PF00392">
    <property type="entry name" value="GntR"/>
    <property type="match status" value="1"/>
</dbReference>
<dbReference type="SMART" id="SM00895">
    <property type="entry name" value="FCD"/>
    <property type="match status" value="1"/>
</dbReference>
<dbReference type="Proteomes" id="UP000564885">
    <property type="component" value="Unassembled WGS sequence"/>
</dbReference>
<keyword evidence="2" id="KW-0238">DNA-binding</keyword>
<gene>
    <name evidence="6" type="ORF">HJG44_03610</name>
</gene>
<keyword evidence="7" id="KW-1185">Reference proteome</keyword>
<dbReference type="PROSITE" id="PS50949">
    <property type="entry name" value="HTH_GNTR"/>
    <property type="match status" value="1"/>
</dbReference>
<organism evidence="6 7">
    <name type="scientific">Enterovirga aerilata</name>
    <dbReference type="NCBI Taxonomy" id="2730920"/>
    <lineage>
        <taxon>Bacteria</taxon>
        <taxon>Pseudomonadati</taxon>
        <taxon>Pseudomonadota</taxon>
        <taxon>Alphaproteobacteria</taxon>
        <taxon>Hyphomicrobiales</taxon>
        <taxon>Methylobacteriaceae</taxon>
        <taxon>Enterovirga</taxon>
    </lineage>
</organism>
<dbReference type="PANTHER" id="PTHR43537:SF45">
    <property type="entry name" value="GNTR FAMILY REGULATORY PROTEIN"/>
    <property type="match status" value="1"/>
</dbReference>
<evidence type="ECO:0000259" key="5">
    <source>
        <dbReference type="PROSITE" id="PS50949"/>
    </source>
</evidence>
<evidence type="ECO:0000313" key="6">
    <source>
        <dbReference type="EMBL" id="NNM71484.1"/>
    </source>
</evidence>
<sequence length="345" mass="37293">MAEREHHGGSGGRTAPGPPKTGLATTHGTVAKLHDQAFAILASRIRAGTIPHGARLLESRVAADFGISRAPARQALAALAEAGLVERASGRGYLAIGRGESGTGAAPAPEPVQLSSAAGWERIYAEVETSIVSRTAFASWRVIEAEIAKHYGVSRTIARDVVARLNQRGVIRKDERARWYAPGLTHDHVAELYEMRWTLEPVALLKAADAAPPELVRRLRANIEAAISEAETLGGAELDALEAELHVELLGFCGQRTLMEALRSYQSLLVAHSFLYRWLPPLYPSEPFLPEHLAVLEALDENRRKAAAAALREHLQASLARALTRIDAVAADIRPEPLPYLSVLP</sequence>
<dbReference type="Gene3D" id="1.10.10.10">
    <property type="entry name" value="Winged helix-like DNA-binding domain superfamily/Winged helix DNA-binding domain"/>
    <property type="match status" value="2"/>
</dbReference>
<evidence type="ECO:0000256" key="2">
    <source>
        <dbReference type="ARBA" id="ARBA00023125"/>
    </source>
</evidence>
<dbReference type="Gene3D" id="1.20.120.530">
    <property type="entry name" value="GntR ligand-binding domain-like"/>
    <property type="match status" value="1"/>
</dbReference>
<keyword evidence="3" id="KW-0804">Transcription</keyword>
<protein>
    <submittedName>
        <fullName evidence="6">GntR family transcriptional regulator</fullName>
    </submittedName>
</protein>
<dbReference type="Pfam" id="PF07729">
    <property type="entry name" value="FCD"/>
    <property type="match status" value="1"/>
</dbReference>
<dbReference type="SMART" id="SM00345">
    <property type="entry name" value="HTH_GNTR"/>
    <property type="match status" value="2"/>
</dbReference>
<reference evidence="6 7" key="1">
    <citation type="submission" date="2020-04" db="EMBL/GenBank/DDBJ databases">
        <title>Enterovirga sp. isolate from soil.</title>
        <authorList>
            <person name="Chea S."/>
            <person name="Kim D.-U."/>
        </authorList>
    </citation>
    <scope>NUCLEOTIDE SEQUENCE [LARGE SCALE GENOMIC DNA]</scope>
    <source>
        <strain evidence="6 7">DB1703</strain>
    </source>
</reference>
<dbReference type="EMBL" id="JABEPP010000001">
    <property type="protein sequence ID" value="NNM71484.1"/>
    <property type="molecule type" value="Genomic_DNA"/>
</dbReference>